<keyword evidence="2" id="KW-0732">Signal</keyword>
<comment type="subcellular location">
    <subcellularLocation>
        <location evidence="1">Periplasm</location>
    </subcellularLocation>
</comment>
<dbReference type="InterPro" id="IPR008929">
    <property type="entry name" value="Chondroitin_lyas"/>
</dbReference>
<evidence type="ECO:0008006" key="9">
    <source>
        <dbReference type="Google" id="ProtNLM"/>
    </source>
</evidence>
<accession>A0A846TMV4</accession>
<evidence type="ECO:0000259" key="6">
    <source>
        <dbReference type="Pfam" id="PF16889"/>
    </source>
</evidence>
<evidence type="ECO:0000313" key="7">
    <source>
        <dbReference type="EMBL" id="NKE09773.1"/>
    </source>
</evidence>
<feature type="domain" description="Heparin-sulfate lyase N-terminal" evidence="6">
    <location>
        <begin position="162"/>
        <end position="296"/>
    </location>
</feature>
<comment type="caution">
    <text evidence="7">The sequence shown here is derived from an EMBL/GenBank/DDBJ whole genome shotgun (WGS) entry which is preliminary data.</text>
</comment>
<sequence>MTDPAPVRLEPVTQAILALVPEHAADVARRRAEALLDDGRLEHPHLGPIPADPTLTWATVTGRTNLRYVHGFLFLADWHATVLPDRNDAVTTCAQMFVTWADGHPTPAGPEALAGADDAQSAMAFHDETTAQRSLHLSRLIIEHWDRIGPGARPQPQRMLREHAQLLAADWFHAGENNHGMFQDFSLLALSLAGEITDSLAPAEVSGYAHLAIKRLAAYFTASFTEDGVHKENSPGYHLMAARSLRDALPIVQHVEPAQWAPLAEVYSRAEQYAVHSILPNGRLPPLSDTKQFRVWSSNHSDTFTGNEFRSSMTGGRYGTSPSRRVGIFPEAGYAYYRSRWPDTNAIWIMFKAGYRANYHHHCDDLSLLYYKGGDLVLSEAGPYGYEHSDPLTTYAFSQWAHNNIVVDGRSLPRVDPKPGGIAFRDRTIHTGRPRVVMDVQGYNSRSSQWLHSRSVTVAEDWSTDPQTVTTEVTDRVTFHDNREHHLEVLWHAGPGIAIELPSGTTAQFTKNGIPVITMEWSSASNIEPRVLSGGAESPPRSIRFPKFGQATPGSVLSLRTKGLTLDLTTTIK</sequence>
<dbReference type="RefSeq" id="WP_119932783.1">
    <property type="nucleotide sequence ID" value="NZ_JAAVUN010000012.1"/>
</dbReference>
<dbReference type="AlphaFoldDB" id="A0A846TMV4"/>
<evidence type="ECO:0000256" key="2">
    <source>
        <dbReference type="ARBA" id="ARBA00022729"/>
    </source>
</evidence>
<dbReference type="SUPFAM" id="SSF48230">
    <property type="entry name" value="Chondroitin AC/alginate lyase"/>
    <property type="match status" value="1"/>
</dbReference>
<reference evidence="7 8" key="1">
    <citation type="submission" date="2020-02" db="EMBL/GenBank/DDBJ databases">
        <authorList>
            <person name="Sun Q."/>
        </authorList>
    </citation>
    <scope>NUCLEOTIDE SEQUENCE [LARGE SCALE GENOMIC DNA]</scope>
    <source>
        <strain evidence="7 8">YIM 13062</strain>
    </source>
</reference>
<feature type="domain" description="Heparinase II/III-like C-terminal" evidence="5">
    <location>
        <begin position="324"/>
        <end position="542"/>
    </location>
</feature>
<dbReference type="Gene3D" id="2.70.98.70">
    <property type="match status" value="1"/>
</dbReference>
<dbReference type="PANTHER" id="PTHR39210">
    <property type="entry name" value="HEPARIN-SULFATE LYASE"/>
    <property type="match status" value="1"/>
</dbReference>
<gene>
    <name evidence="7" type="ORF">GTW58_07450</name>
</gene>
<evidence type="ECO:0000256" key="1">
    <source>
        <dbReference type="ARBA" id="ARBA00004418"/>
    </source>
</evidence>
<organism evidence="7 8">
    <name type="scientific">Kocuria subflava</name>
    <dbReference type="NCBI Taxonomy" id="1736139"/>
    <lineage>
        <taxon>Bacteria</taxon>
        <taxon>Bacillati</taxon>
        <taxon>Actinomycetota</taxon>
        <taxon>Actinomycetes</taxon>
        <taxon>Micrococcales</taxon>
        <taxon>Micrococcaceae</taxon>
        <taxon>Kocuria</taxon>
    </lineage>
</organism>
<dbReference type="PANTHER" id="PTHR39210:SF1">
    <property type="entry name" value="HEPARIN-SULFATE LYASE"/>
    <property type="match status" value="1"/>
</dbReference>
<dbReference type="Gene3D" id="1.50.10.100">
    <property type="entry name" value="Chondroitin AC/alginate lyase"/>
    <property type="match status" value="1"/>
</dbReference>
<dbReference type="GO" id="GO:0042597">
    <property type="term" value="C:periplasmic space"/>
    <property type="evidence" value="ECO:0007669"/>
    <property type="project" value="UniProtKB-SubCell"/>
</dbReference>
<evidence type="ECO:0000256" key="4">
    <source>
        <dbReference type="ARBA" id="ARBA00023239"/>
    </source>
</evidence>
<protein>
    <recommendedName>
        <fullName evidence="9">Heparin-sulfate lyase N-terminal domain-containing protein</fullName>
    </recommendedName>
</protein>
<keyword evidence="4" id="KW-0456">Lyase</keyword>
<dbReference type="Proteomes" id="UP000521379">
    <property type="component" value="Unassembled WGS sequence"/>
</dbReference>
<name>A0A846TMV4_9MICC</name>
<keyword evidence="8" id="KW-1185">Reference proteome</keyword>
<dbReference type="GO" id="GO:0016829">
    <property type="term" value="F:lyase activity"/>
    <property type="evidence" value="ECO:0007669"/>
    <property type="project" value="UniProtKB-KW"/>
</dbReference>
<evidence type="ECO:0000259" key="5">
    <source>
        <dbReference type="Pfam" id="PF07940"/>
    </source>
</evidence>
<proteinExistence type="predicted"/>
<evidence type="ECO:0000256" key="3">
    <source>
        <dbReference type="ARBA" id="ARBA00022764"/>
    </source>
</evidence>
<dbReference type="InterPro" id="IPR012480">
    <property type="entry name" value="Hepar_II_III_C"/>
</dbReference>
<evidence type="ECO:0000313" key="8">
    <source>
        <dbReference type="Proteomes" id="UP000521379"/>
    </source>
</evidence>
<dbReference type="EMBL" id="JAAVUN010000012">
    <property type="protein sequence ID" value="NKE09773.1"/>
    <property type="molecule type" value="Genomic_DNA"/>
</dbReference>
<dbReference type="InterPro" id="IPR031680">
    <property type="entry name" value="Hepar_II_III_N"/>
</dbReference>
<keyword evidence="3" id="KW-0574">Periplasm</keyword>
<dbReference type="Pfam" id="PF07940">
    <property type="entry name" value="Hepar_II_III_C"/>
    <property type="match status" value="1"/>
</dbReference>
<dbReference type="Pfam" id="PF16889">
    <property type="entry name" value="Hepar_II_III_N"/>
    <property type="match status" value="1"/>
</dbReference>